<organism evidence="2 3">
    <name type="scientific">Coprinopsis cinerea (strain Okayama-7 / 130 / ATCC MYA-4618 / FGSC 9003)</name>
    <name type="common">Inky cap fungus</name>
    <name type="synonym">Hormographiella aspergillata</name>
    <dbReference type="NCBI Taxonomy" id="240176"/>
    <lineage>
        <taxon>Eukaryota</taxon>
        <taxon>Fungi</taxon>
        <taxon>Dikarya</taxon>
        <taxon>Basidiomycota</taxon>
        <taxon>Agaricomycotina</taxon>
        <taxon>Agaricomycetes</taxon>
        <taxon>Agaricomycetidae</taxon>
        <taxon>Agaricales</taxon>
        <taxon>Agaricineae</taxon>
        <taxon>Psathyrellaceae</taxon>
        <taxon>Coprinopsis</taxon>
    </lineage>
</organism>
<accession>D6RQ41</accession>
<comment type="caution">
    <text evidence="2">The sequence shown here is derived from an EMBL/GenBank/DDBJ whole genome shotgun (WGS) entry which is preliminary data.</text>
</comment>
<proteinExistence type="predicted"/>
<dbReference type="Proteomes" id="UP000001861">
    <property type="component" value="Unassembled WGS sequence"/>
</dbReference>
<dbReference type="InParanoid" id="D6RQ41"/>
<dbReference type="HOGENOM" id="CLU_2003792_0_0_1"/>
<evidence type="ECO:0000313" key="2">
    <source>
        <dbReference type="EMBL" id="EFI26961.1"/>
    </source>
</evidence>
<feature type="transmembrane region" description="Helical" evidence="1">
    <location>
        <begin position="46"/>
        <end position="63"/>
    </location>
</feature>
<keyword evidence="3" id="KW-1185">Reference proteome</keyword>
<keyword evidence="1" id="KW-0472">Membrane</keyword>
<protein>
    <submittedName>
        <fullName evidence="2">Uncharacterized protein</fullName>
    </submittedName>
</protein>
<evidence type="ECO:0000256" key="1">
    <source>
        <dbReference type="SAM" id="Phobius"/>
    </source>
</evidence>
<dbReference type="AlphaFoldDB" id="D6RQ41"/>
<gene>
    <name evidence="2" type="ORF">CC1G_15362</name>
</gene>
<keyword evidence="1" id="KW-0812">Transmembrane</keyword>
<evidence type="ECO:0000313" key="3">
    <source>
        <dbReference type="Proteomes" id="UP000001861"/>
    </source>
</evidence>
<dbReference type="GeneID" id="9380151"/>
<reference evidence="2 3" key="1">
    <citation type="journal article" date="2010" name="Proc. Natl. Acad. Sci. U.S.A.">
        <title>Insights into evolution of multicellular fungi from the assembled chromosomes of the mushroom Coprinopsis cinerea (Coprinus cinereus).</title>
        <authorList>
            <person name="Stajich J.E."/>
            <person name="Wilke S.K."/>
            <person name="Ahren D."/>
            <person name="Au C.H."/>
            <person name="Birren B.W."/>
            <person name="Borodovsky M."/>
            <person name="Burns C."/>
            <person name="Canback B."/>
            <person name="Casselton L.A."/>
            <person name="Cheng C.K."/>
            <person name="Deng J."/>
            <person name="Dietrich F.S."/>
            <person name="Fargo D.C."/>
            <person name="Farman M.L."/>
            <person name="Gathman A.C."/>
            <person name="Goldberg J."/>
            <person name="Guigo R."/>
            <person name="Hoegger P.J."/>
            <person name="Hooker J.B."/>
            <person name="Huggins A."/>
            <person name="James T.Y."/>
            <person name="Kamada T."/>
            <person name="Kilaru S."/>
            <person name="Kodira C."/>
            <person name="Kues U."/>
            <person name="Kupfer D."/>
            <person name="Kwan H.S."/>
            <person name="Lomsadze A."/>
            <person name="Li W."/>
            <person name="Lilly W.W."/>
            <person name="Ma L.J."/>
            <person name="Mackey A.J."/>
            <person name="Manning G."/>
            <person name="Martin F."/>
            <person name="Muraguchi H."/>
            <person name="Natvig D.O."/>
            <person name="Palmerini H."/>
            <person name="Ramesh M.A."/>
            <person name="Rehmeyer C.J."/>
            <person name="Roe B.A."/>
            <person name="Shenoy N."/>
            <person name="Stanke M."/>
            <person name="Ter-Hovhannisyan V."/>
            <person name="Tunlid A."/>
            <person name="Velagapudi R."/>
            <person name="Vision T.J."/>
            <person name="Zeng Q."/>
            <person name="Zolan M.E."/>
            <person name="Pukkila P.J."/>
        </authorList>
    </citation>
    <scope>NUCLEOTIDE SEQUENCE [LARGE SCALE GENOMIC DNA]</scope>
    <source>
        <strain evidence="3">Okayama-7 / 130 / ATCC MYA-4618 / FGSC 9003</strain>
    </source>
</reference>
<dbReference type="RefSeq" id="XP_002910455.1">
    <property type="nucleotide sequence ID" value="XM_002910409.1"/>
</dbReference>
<dbReference type="VEuPathDB" id="FungiDB:CC1G_15362"/>
<name>D6RQ41_COPC7</name>
<keyword evidence="1" id="KW-1133">Transmembrane helix</keyword>
<sequence length="124" mass="13558">MHTSHRIVQFAQPLASAYSTTPTLVKPYIDSSVDAVVRRPTEHHPIAHLAISIAISISIAVVIDSSFLRPTTHLEVFNFRGGNATNGQRQHANPYIRPGPDFRGDTFPAHRGPDDAQAGFIASY</sequence>
<dbReference type="KEGG" id="cci:CC1G_15362"/>
<dbReference type="EMBL" id="AACS02000010">
    <property type="protein sequence ID" value="EFI26961.1"/>
    <property type="molecule type" value="Genomic_DNA"/>
</dbReference>